<organism evidence="3 4">
    <name type="scientific">Candidatus Spechtbacteria bacterium RIFCSPLOWO2_01_FULL_43_12</name>
    <dbReference type="NCBI Taxonomy" id="1802162"/>
    <lineage>
        <taxon>Bacteria</taxon>
        <taxon>Candidatus Spechtiibacteriota</taxon>
    </lineage>
</organism>
<sequence>MKKPKNKIIILACVFGLILLGVLLSTGANAAPIKLNVNYPCIPAPGGCIDLNCIDTGACQITIANIIVFMFVAAIWIGGLVAFVSLVYTGILFIVGGETPAVRAAARERLKNVVWGIVILLLTYLVLNFINPQIVDLQDPGTKGVGCGQWNWTQCSTRSECLWTGDCRGTPGSGCEQWTYSAKCSSFSACKWYSYCTEKPLPTEAPGACTKLNQTDCNKRSDCSWDGSKCVQEDVF</sequence>
<gene>
    <name evidence="3" type="ORF">A2919_00530</name>
</gene>
<dbReference type="AlphaFoldDB" id="A0A1G2HES7"/>
<evidence type="ECO:0008006" key="5">
    <source>
        <dbReference type="Google" id="ProtNLM"/>
    </source>
</evidence>
<accession>A0A1G2HES7</accession>
<feature type="chain" id="PRO_5009583103" description="Dickkopf N-terminal cysteine-rich domain-containing protein" evidence="2">
    <location>
        <begin position="31"/>
        <end position="236"/>
    </location>
</feature>
<evidence type="ECO:0000256" key="2">
    <source>
        <dbReference type="SAM" id="SignalP"/>
    </source>
</evidence>
<evidence type="ECO:0000313" key="4">
    <source>
        <dbReference type="Proteomes" id="UP000178835"/>
    </source>
</evidence>
<keyword evidence="1" id="KW-1133">Transmembrane helix</keyword>
<feature type="signal peptide" evidence="2">
    <location>
        <begin position="1"/>
        <end position="30"/>
    </location>
</feature>
<protein>
    <recommendedName>
        <fullName evidence="5">Dickkopf N-terminal cysteine-rich domain-containing protein</fullName>
    </recommendedName>
</protein>
<proteinExistence type="predicted"/>
<feature type="transmembrane region" description="Helical" evidence="1">
    <location>
        <begin position="113"/>
        <end position="130"/>
    </location>
</feature>
<evidence type="ECO:0000313" key="3">
    <source>
        <dbReference type="EMBL" id="OGZ60975.1"/>
    </source>
</evidence>
<keyword evidence="1" id="KW-0472">Membrane</keyword>
<evidence type="ECO:0000256" key="1">
    <source>
        <dbReference type="SAM" id="Phobius"/>
    </source>
</evidence>
<feature type="transmembrane region" description="Helical" evidence="1">
    <location>
        <begin position="66"/>
        <end position="93"/>
    </location>
</feature>
<keyword evidence="2" id="KW-0732">Signal</keyword>
<comment type="caution">
    <text evidence="3">The sequence shown here is derived from an EMBL/GenBank/DDBJ whole genome shotgun (WGS) entry which is preliminary data.</text>
</comment>
<dbReference type="EMBL" id="MHOH01000009">
    <property type="protein sequence ID" value="OGZ60975.1"/>
    <property type="molecule type" value="Genomic_DNA"/>
</dbReference>
<reference evidence="3 4" key="1">
    <citation type="journal article" date="2016" name="Nat. Commun.">
        <title>Thousands of microbial genomes shed light on interconnected biogeochemical processes in an aquifer system.</title>
        <authorList>
            <person name="Anantharaman K."/>
            <person name="Brown C.T."/>
            <person name="Hug L.A."/>
            <person name="Sharon I."/>
            <person name="Castelle C.J."/>
            <person name="Probst A.J."/>
            <person name="Thomas B.C."/>
            <person name="Singh A."/>
            <person name="Wilkins M.J."/>
            <person name="Karaoz U."/>
            <person name="Brodie E.L."/>
            <person name="Williams K.H."/>
            <person name="Hubbard S.S."/>
            <person name="Banfield J.F."/>
        </authorList>
    </citation>
    <scope>NUCLEOTIDE SEQUENCE [LARGE SCALE GENOMIC DNA]</scope>
</reference>
<dbReference type="Proteomes" id="UP000178835">
    <property type="component" value="Unassembled WGS sequence"/>
</dbReference>
<keyword evidence="1" id="KW-0812">Transmembrane</keyword>
<name>A0A1G2HES7_9BACT</name>